<dbReference type="EMBL" id="KB456260">
    <property type="protein sequence ID" value="EMF17638.1"/>
    <property type="molecule type" value="Genomic_DNA"/>
</dbReference>
<dbReference type="AlphaFoldDB" id="N1QNB8"/>
<dbReference type="SUPFAM" id="SSF52540">
    <property type="entry name" value="P-loop containing nucleoside triphosphate hydrolases"/>
    <property type="match status" value="1"/>
</dbReference>
<accession>N1QNB8</accession>
<evidence type="ECO:0000256" key="4">
    <source>
        <dbReference type="SAM" id="MobiDB-lite"/>
    </source>
</evidence>
<evidence type="ECO:0000256" key="1">
    <source>
        <dbReference type="ARBA" id="ARBA00022741"/>
    </source>
</evidence>
<dbReference type="STRING" id="692275.N1QNB8"/>
<reference evidence="5 6" key="1">
    <citation type="journal article" date="2012" name="PLoS Pathog.">
        <title>Diverse lifestyles and strategies of plant pathogenesis encoded in the genomes of eighteen Dothideomycetes fungi.</title>
        <authorList>
            <person name="Ohm R.A."/>
            <person name="Feau N."/>
            <person name="Henrissat B."/>
            <person name="Schoch C.L."/>
            <person name="Horwitz B.A."/>
            <person name="Barry K.W."/>
            <person name="Condon B.J."/>
            <person name="Copeland A.C."/>
            <person name="Dhillon B."/>
            <person name="Glaser F."/>
            <person name="Hesse C.N."/>
            <person name="Kosti I."/>
            <person name="LaButti K."/>
            <person name="Lindquist E.A."/>
            <person name="Lucas S."/>
            <person name="Salamov A.A."/>
            <person name="Bradshaw R.E."/>
            <person name="Ciuffetti L."/>
            <person name="Hamelin R.C."/>
            <person name="Kema G.H.J."/>
            <person name="Lawrence C."/>
            <person name="Scott J.A."/>
            <person name="Spatafora J.W."/>
            <person name="Turgeon B.G."/>
            <person name="de Wit P.J.G.M."/>
            <person name="Zhong S."/>
            <person name="Goodwin S.B."/>
            <person name="Grigoriev I.V."/>
        </authorList>
    </citation>
    <scope>NUCLEOTIDE SEQUENCE [LARGE SCALE GENOMIC DNA]</scope>
    <source>
        <strain evidence="5 6">SO2202</strain>
    </source>
</reference>
<dbReference type="GO" id="GO:0006357">
    <property type="term" value="P:regulation of transcription by RNA polymerase II"/>
    <property type="evidence" value="ECO:0007669"/>
    <property type="project" value="EnsemblFungi"/>
</dbReference>
<dbReference type="GO" id="GO:0005634">
    <property type="term" value="C:nucleus"/>
    <property type="evidence" value="ECO:0007669"/>
    <property type="project" value="EnsemblFungi"/>
</dbReference>
<evidence type="ECO:0000256" key="3">
    <source>
        <dbReference type="ARBA" id="ARBA00025768"/>
    </source>
</evidence>
<keyword evidence="1" id="KW-0547">Nucleotide-binding</keyword>
<organism evidence="5 6">
    <name type="scientific">Sphaerulina musiva (strain SO2202)</name>
    <name type="common">Poplar stem canker fungus</name>
    <name type="synonym">Septoria musiva</name>
    <dbReference type="NCBI Taxonomy" id="692275"/>
    <lineage>
        <taxon>Eukaryota</taxon>
        <taxon>Fungi</taxon>
        <taxon>Dikarya</taxon>
        <taxon>Ascomycota</taxon>
        <taxon>Pezizomycotina</taxon>
        <taxon>Dothideomycetes</taxon>
        <taxon>Dothideomycetidae</taxon>
        <taxon>Mycosphaerellales</taxon>
        <taxon>Mycosphaerellaceae</taxon>
        <taxon>Sphaerulina</taxon>
    </lineage>
</organism>
<dbReference type="GO" id="GO:0002098">
    <property type="term" value="P:tRNA wobble uridine modification"/>
    <property type="evidence" value="ECO:0007669"/>
    <property type="project" value="EnsemblFungi"/>
</dbReference>
<dbReference type="eggNOG" id="KOG3062">
    <property type="taxonomic scope" value="Eukaryota"/>
</dbReference>
<dbReference type="Pfam" id="PF08433">
    <property type="entry name" value="KTI12"/>
    <property type="match status" value="1"/>
</dbReference>
<dbReference type="HOGENOM" id="CLU_027147_2_0_1"/>
<keyword evidence="2" id="KW-0067">ATP-binding</keyword>
<dbReference type="OrthoDB" id="9972657at2759"/>
<dbReference type="GeneID" id="27900899"/>
<dbReference type="GO" id="GO:0005737">
    <property type="term" value="C:cytoplasm"/>
    <property type="evidence" value="ECO:0007669"/>
    <property type="project" value="EnsemblFungi"/>
</dbReference>
<dbReference type="InterPro" id="IPR027417">
    <property type="entry name" value="P-loop_NTPase"/>
</dbReference>
<dbReference type="GO" id="GO:0005524">
    <property type="term" value="F:ATP binding"/>
    <property type="evidence" value="ECO:0007669"/>
    <property type="project" value="UniProtKB-KW"/>
</dbReference>
<proteinExistence type="inferred from homology"/>
<comment type="similarity">
    <text evidence="3">Belongs to the KTI12 family.</text>
</comment>
<sequence>MPLILISGYPSSGKTFRSTQLIQNLQQKISESHEPRVKRLKIHHIDDTRLGLSREVYAAARAEKDARATLSSAIKRVLDRDTIVVADGMNYIKGFRYQLYCEAKAVQTTNCVVHIGTPADKCRELNELALKSSSSSSSPSSSPTTTTSSTAGAGAPAEKKGYSPSLFENLIFRYEEPNGMNRWDSPLFTIPFEDAEGPYEAIWEALIGSSGQAKIVRQNAATVLKPAAEQGYLYELDKTTSDVIAGITAWLQDHAGEGGGEVKVVVGTAAAAEEEKEEEEQVEGGLVVHLPVTAPSLPQLQRLRRQFITLNRQHSLSKARIRHLFVDYLNDSFQS</sequence>
<dbReference type="Gene3D" id="3.40.50.300">
    <property type="entry name" value="P-loop containing nucleotide triphosphate hydrolases"/>
    <property type="match status" value="1"/>
</dbReference>
<evidence type="ECO:0000313" key="5">
    <source>
        <dbReference type="EMBL" id="EMF17638.1"/>
    </source>
</evidence>
<dbReference type="Proteomes" id="UP000016931">
    <property type="component" value="Unassembled WGS sequence"/>
</dbReference>
<dbReference type="PANTHER" id="PTHR12435">
    <property type="match status" value="1"/>
</dbReference>
<feature type="region of interest" description="Disordered" evidence="4">
    <location>
        <begin position="132"/>
        <end position="160"/>
    </location>
</feature>
<gene>
    <name evidence="5" type="ORF">SEPMUDRAFT_146605</name>
</gene>
<dbReference type="GO" id="GO:0003682">
    <property type="term" value="F:chromatin binding"/>
    <property type="evidence" value="ECO:0007669"/>
    <property type="project" value="EnsemblFungi"/>
</dbReference>
<dbReference type="InterPro" id="IPR013641">
    <property type="entry name" value="KTI12/PSTK"/>
</dbReference>
<dbReference type="OMA" id="THSRWDK"/>
<feature type="compositionally biased region" description="Low complexity" evidence="4">
    <location>
        <begin position="132"/>
        <end position="150"/>
    </location>
</feature>
<name>N1QNB8_SPHMS</name>
<protein>
    <submittedName>
        <fullName evidence="5">Chromatin associated protein KTI12</fullName>
    </submittedName>
</protein>
<evidence type="ECO:0000313" key="6">
    <source>
        <dbReference type="Proteomes" id="UP000016931"/>
    </source>
</evidence>
<dbReference type="RefSeq" id="XP_016765759.1">
    <property type="nucleotide sequence ID" value="XM_016903762.1"/>
</dbReference>
<keyword evidence="6" id="KW-1185">Reference proteome</keyword>
<evidence type="ECO:0000256" key="2">
    <source>
        <dbReference type="ARBA" id="ARBA00022840"/>
    </source>
</evidence>